<keyword evidence="2" id="KW-1185">Reference proteome</keyword>
<dbReference type="Pfam" id="PF05402">
    <property type="entry name" value="PqqD"/>
    <property type="match status" value="1"/>
</dbReference>
<protein>
    <recommendedName>
        <fullName evidence="3">Coenzyme PQQ synthesis protein D (PqqD)</fullName>
    </recommendedName>
</protein>
<dbReference type="EMBL" id="BAAARK010000024">
    <property type="protein sequence ID" value="GAA2679654.1"/>
    <property type="molecule type" value="Genomic_DNA"/>
</dbReference>
<reference evidence="1 2" key="1">
    <citation type="journal article" date="2019" name="Int. J. Syst. Evol. Microbiol.">
        <title>The Global Catalogue of Microorganisms (GCM) 10K type strain sequencing project: providing services to taxonomists for standard genome sequencing and annotation.</title>
        <authorList>
            <consortium name="The Broad Institute Genomics Platform"/>
            <consortium name="The Broad Institute Genome Sequencing Center for Infectious Disease"/>
            <person name="Wu L."/>
            <person name="Ma J."/>
        </authorList>
    </citation>
    <scope>NUCLEOTIDE SEQUENCE [LARGE SCALE GENOMIC DNA]</scope>
    <source>
        <strain evidence="1 2">JCM 16374</strain>
    </source>
</reference>
<dbReference type="Proteomes" id="UP001500994">
    <property type="component" value="Unassembled WGS sequence"/>
</dbReference>
<accession>A0ABN3SKZ7</accession>
<evidence type="ECO:0000313" key="2">
    <source>
        <dbReference type="Proteomes" id="UP001500994"/>
    </source>
</evidence>
<organism evidence="1 2">
    <name type="scientific">Streptomyces lunalinharesii</name>
    <dbReference type="NCBI Taxonomy" id="333384"/>
    <lineage>
        <taxon>Bacteria</taxon>
        <taxon>Bacillati</taxon>
        <taxon>Actinomycetota</taxon>
        <taxon>Actinomycetes</taxon>
        <taxon>Kitasatosporales</taxon>
        <taxon>Streptomycetaceae</taxon>
        <taxon>Streptomyces</taxon>
    </lineage>
</organism>
<proteinExistence type="predicted"/>
<comment type="caution">
    <text evidence="1">The sequence shown here is derived from an EMBL/GenBank/DDBJ whole genome shotgun (WGS) entry which is preliminary data.</text>
</comment>
<dbReference type="InterPro" id="IPR008792">
    <property type="entry name" value="PQQD"/>
</dbReference>
<evidence type="ECO:0000313" key="1">
    <source>
        <dbReference type="EMBL" id="GAA2679654.1"/>
    </source>
</evidence>
<name>A0ABN3SKZ7_9ACTN</name>
<dbReference type="RefSeq" id="WP_344581793.1">
    <property type="nucleotide sequence ID" value="NZ_BAAARK010000024.1"/>
</dbReference>
<evidence type="ECO:0008006" key="3">
    <source>
        <dbReference type="Google" id="ProtNLM"/>
    </source>
</evidence>
<sequence length="95" mass="10531">MRLRESAHAVLTDAGGAILDERTGRWTHLTPTASAALMLLLAGSTEDQAAGRFAERYGIAAEQAARDMRTVVDTLTAQGLAAEPVPVRRWWRWWR</sequence>
<gene>
    <name evidence="1" type="ORF">GCM10009864_59960</name>
</gene>